<dbReference type="InterPro" id="IPR036188">
    <property type="entry name" value="FAD/NAD-bd_sf"/>
</dbReference>
<dbReference type="AlphaFoldDB" id="A0AAD2H3R9"/>
<dbReference type="GO" id="GO:0004497">
    <property type="term" value="F:monooxygenase activity"/>
    <property type="evidence" value="ECO:0007669"/>
    <property type="project" value="UniProtKB-KW"/>
</dbReference>
<proteinExistence type="inferred from homology"/>
<comment type="similarity">
    <text evidence="1">Belongs to the paxM FAD-dependent monooxygenase family.</text>
</comment>
<dbReference type="PRINTS" id="PR00420">
    <property type="entry name" value="RNGMNOXGNASE"/>
</dbReference>
<dbReference type="EMBL" id="CAVNYO010000138">
    <property type="protein sequence ID" value="CAK5268651.1"/>
    <property type="molecule type" value="Genomic_DNA"/>
</dbReference>
<dbReference type="PANTHER" id="PTHR13789:SF309">
    <property type="entry name" value="PUTATIVE (AFU_ORTHOLOGUE AFUA_6G14510)-RELATED"/>
    <property type="match status" value="1"/>
</dbReference>
<dbReference type="InterPro" id="IPR050493">
    <property type="entry name" value="FAD-dep_Monooxygenase_BioMet"/>
</dbReference>
<evidence type="ECO:0000313" key="4">
    <source>
        <dbReference type="EMBL" id="CAK5268651.1"/>
    </source>
</evidence>
<accession>A0AAD2H3R9</accession>
<keyword evidence="5" id="KW-1185">Reference proteome</keyword>
<gene>
    <name evidence="4" type="ORF">MYCIT1_LOCUS11938</name>
</gene>
<evidence type="ECO:0000313" key="5">
    <source>
        <dbReference type="Proteomes" id="UP001295794"/>
    </source>
</evidence>
<evidence type="ECO:0000256" key="3">
    <source>
        <dbReference type="ARBA" id="ARBA00023033"/>
    </source>
</evidence>
<dbReference type="Proteomes" id="UP001295794">
    <property type="component" value="Unassembled WGS sequence"/>
</dbReference>
<dbReference type="Gene3D" id="3.50.50.60">
    <property type="entry name" value="FAD/NAD(P)-binding domain"/>
    <property type="match status" value="1"/>
</dbReference>
<organism evidence="4 5">
    <name type="scientific">Mycena citricolor</name>
    <dbReference type="NCBI Taxonomy" id="2018698"/>
    <lineage>
        <taxon>Eukaryota</taxon>
        <taxon>Fungi</taxon>
        <taxon>Dikarya</taxon>
        <taxon>Basidiomycota</taxon>
        <taxon>Agaricomycotina</taxon>
        <taxon>Agaricomycetes</taxon>
        <taxon>Agaricomycetidae</taxon>
        <taxon>Agaricales</taxon>
        <taxon>Marasmiineae</taxon>
        <taxon>Mycenaceae</taxon>
        <taxon>Mycena</taxon>
    </lineage>
</organism>
<dbReference type="SUPFAM" id="SSF51905">
    <property type="entry name" value="FAD/NAD(P)-binding domain"/>
    <property type="match status" value="1"/>
</dbReference>
<protein>
    <recommendedName>
        <fullName evidence="6">FAD-binding domain-containing protein</fullName>
    </recommendedName>
</protein>
<evidence type="ECO:0008006" key="6">
    <source>
        <dbReference type="Google" id="ProtNLM"/>
    </source>
</evidence>
<name>A0AAD2H3R9_9AGAR</name>
<reference evidence="4" key="1">
    <citation type="submission" date="2023-11" db="EMBL/GenBank/DDBJ databases">
        <authorList>
            <person name="De Vega J J."/>
            <person name="De Vega J J."/>
        </authorList>
    </citation>
    <scope>NUCLEOTIDE SEQUENCE</scope>
</reference>
<evidence type="ECO:0000256" key="2">
    <source>
        <dbReference type="ARBA" id="ARBA00023002"/>
    </source>
</evidence>
<keyword evidence="3" id="KW-0503">Monooxygenase</keyword>
<evidence type="ECO:0000256" key="1">
    <source>
        <dbReference type="ARBA" id="ARBA00007992"/>
    </source>
</evidence>
<sequence>MKIAIVGGGISGIATYLALRKHLSDASPPASIVVYEALQSIDAAISARRGGFFLPPNGLRAIKSICADAEEYIRDQGRPCEAVTLRTSAGKSLGKLHAGRKTRYGIGQVAVSRAAVYESLLRELRPGVICWGRKVRYVKEHGDCVKISLEDGSEDTVDVVIGADGLHSVARKAIYPQSCSPRNELRLTANGSAPLSALPATLRIPVEQESAVLTFGAAGCFGYARMSRDDLMWWSTFPQHEVSIADTPLEQLRSRHARWQSPIDTVEGRIFRDIIAPAATEHAQLQSGPLSNLPFLPHWSSLSGSGRILLIGNTAHPIPLQVGQSLSCAVEDALTIALLLKHYRVSHRFSVEESLKRTGKAFEDLRMKRVRRILRVAQLSVKLLKSRKRWVQALRNCIIWIAQKLPEAMADPLYRYDVEVEIAKYIPKSDCEPKVRRY</sequence>
<keyword evidence="2" id="KW-0560">Oxidoreductase</keyword>
<dbReference type="PANTHER" id="PTHR13789">
    <property type="entry name" value="MONOOXYGENASE"/>
    <property type="match status" value="1"/>
</dbReference>
<comment type="caution">
    <text evidence="4">The sequence shown here is derived from an EMBL/GenBank/DDBJ whole genome shotgun (WGS) entry which is preliminary data.</text>
</comment>